<proteinExistence type="predicted"/>
<sequence>MKVYQRPDTDEYNQHYSNYIRLIPDGDIIEILNNQIDDTITLLQGLKEEQSLFKYGPDKWTIKEVIGHITDTERIMGYRILCIARGETISLPGYDDVAYVRNAHFNKVSITELLDHFKIVRQSTAQLVKSLESNDWLRRGIANNSNVSVRALINLVAGHELHHRKLIKERYIGSDQYPQ</sequence>
<dbReference type="Proteomes" id="UP000219546">
    <property type="component" value="Unassembled WGS sequence"/>
</dbReference>
<dbReference type="AlphaFoldDB" id="A0A285D6X1"/>
<dbReference type="SUPFAM" id="SSF109854">
    <property type="entry name" value="DinB/YfiT-like putative metalloenzymes"/>
    <property type="match status" value="1"/>
</dbReference>
<accession>A0A285D6X1</accession>
<dbReference type="EMBL" id="OAOP01000010">
    <property type="protein sequence ID" value="SNX74903.1"/>
    <property type="molecule type" value="Genomic_DNA"/>
</dbReference>
<name>A0A285D6X1_9BACI</name>
<dbReference type="InterPro" id="IPR024775">
    <property type="entry name" value="DinB-like"/>
</dbReference>
<dbReference type="InterPro" id="IPR034660">
    <property type="entry name" value="DinB/YfiT-like"/>
</dbReference>
<dbReference type="Gene3D" id="1.20.120.450">
    <property type="entry name" value="dinb family like domain"/>
    <property type="match status" value="1"/>
</dbReference>
<protein>
    <submittedName>
        <fullName evidence="2">DinB family protein</fullName>
    </submittedName>
</protein>
<keyword evidence="3" id="KW-1185">Reference proteome</keyword>
<feature type="domain" description="DinB-like" evidence="1">
    <location>
        <begin position="35"/>
        <end position="167"/>
    </location>
</feature>
<reference evidence="2 3" key="1">
    <citation type="submission" date="2017-08" db="EMBL/GenBank/DDBJ databases">
        <authorList>
            <person name="de Groot N.N."/>
        </authorList>
    </citation>
    <scope>NUCLEOTIDE SEQUENCE [LARGE SCALE GENOMIC DNA]</scope>
    <source>
        <strain evidence="2 3">JC228</strain>
    </source>
</reference>
<evidence type="ECO:0000313" key="3">
    <source>
        <dbReference type="Proteomes" id="UP000219546"/>
    </source>
</evidence>
<evidence type="ECO:0000313" key="2">
    <source>
        <dbReference type="EMBL" id="SNX74903.1"/>
    </source>
</evidence>
<evidence type="ECO:0000259" key="1">
    <source>
        <dbReference type="Pfam" id="PF12867"/>
    </source>
</evidence>
<gene>
    <name evidence="2" type="ORF">SAMN05877753_110146</name>
</gene>
<organism evidence="2 3">
    <name type="scientific">Bacillus oleivorans</name>
    <dbReference type="NCBI Taxonomy" id="1448271"/>
    <lineage>
        <taxon>Bacteria</taxon>
        <taxon>Bacillati</taxon>
        <taxon>Bacillota</taxon>
        <taxon>Bacilli</taxon>
        <taxon>Bacillales</taxon>
        <taxon>Bacillaceae</taxon>
        <taxon>Bacillus</taxon>
    </lineage>
</organism>
<dbReference type="Pfam" id="PF12867">
    <property type="entry name" value="DinB_2"/>
    <property type="match status" value="1"/>
</dbReference>